<keyword evidence="1" id="KW-0378">Hydrolase</keyword>
<dbReference type="KEGG" id="dsf:UWK_02462"/>
<dbReference type="GO" id="GO:0016787">
    <property type="term" value="F:hydrolase activity"/>
    <property type="evidence" value="ECO:0007669"/>
    <property type="project" value="UniProtKB-KW"/>
</dbReference>
<dbReference type="EMBL" id="CP003985">
    <property type="protein sequence ID" value="AGF78999.1"/>
    <property type="molecule type" value="Genomic_DNA"/>
</dbReference>
<dbReference type="PATRIC" id="fig|1167006.5.peg.2673"/>
<dbReference type="STRING" id="1167006.UWK_02462"/>
<evidence type="ECO:0000313" key="1">
    <source>
        <dbReference type="EMBL" id="AGF78999.1"/>
    </source>
</evidence>
<gene>
    <name evidence="1" type="ordered locus">UWK_02462</name>
</gene>
<proteinExistence type="predicted"/>
<dbReference type="eggNOG" id="COG5610">
    <property type="taxonomic scope" value="Bacteria"/>
</dbReference>
<dbReference type="Gene3D" id="1.10.150.400">
    <property type="match status" value="1"/>
</dbReference>
<dbReference type="RefSeq" id="WP_015404685.1">
    <property type="nucleotide sequence ID" value="NC_020304.1"/>
</dbReference>
<dbReference type="InterPro" id="IPR036412">
    <property type="entry name" value="HAD-like_sf"/>
</dbReference>
<keyword evidence="2" id="KW-1185">Reference proteome</keyword>
<evidence type="ECO:0000313" key="2">
    <source>
        <dbReference type="Proteomes" id="UP000011721"/>
    </source>
</evidence>
<dbReference type="HOGENOM" id="CLU_017953_3_0_7"/>
<dbReference type="InterPro" id="IPR023214">
    <property type="entry name" value="HAD_sf"/>
</dbReference>
<dbReference type="SUPFAM" id="SSF56784">
    <property type="entry name" value="HAD-like"/>
    <property type="match status" value="1"/>
</dbReference>
<dbReference type="CDD" id="cd01427">
    <property type="entry name" value="HAD_like"/>
    <property type="match status" value="1"/>
</dbReference>
<sequence length="685" mass="78755">MNIPKYYSLSSLIRKGREIAATVDTVSFDLFDTLLVRRIHDPDLVKIPVARFIADLAREKGFNWSQEQVQKLRDSIECRHREETGEKFDDHEACYPRYMQEMLSEIFGEDGDEALFERVADYEVAMENAMLVPRGEFMDWLRELRQQGKKILVVSDIYLPAMYLEKFVTHAGFLDLVDGVISSADTFLAKASGKAFPLIQKQYGLDPGRWLHVGDNPVSDGLRPLEFGIQALVLHDASEKQRKTIGRRLFNYSKGRPFWRGRALQQLMQPLEYENKERDDLYVEGYSFLGPMIGAFVQEIAEQSEKRSVGKVFFLSREGWTFKKYWEESIPHLFPGKTLPDIEYLYVSRMALAGASCAYQGLTQVSADIVFLPSGNSDFLDVCRVFSLDPEPFTPHLARYNLTVTTVLSHLHDGYLQKNRELFSALIEDDAFQQEVRRQTRPANDALQLYLDDIGFFDHPDVALVDIGWLGTIQRFFYEAIAHRSDVPRCHGMLFGATRGIPFPTSTGNSIKGIIYDKNRFDFAASSILYARDLFEEACRAPHPTLNGYKLKEDGGYELVFRHTDDEIGRAEKEQDQNYAPLQQGVFDSARPYAAASALLGYSLTDYQPWLNYLLVTKLAFAKTKEICNIRHKHHLDDFHGIKNVAKVHAKVPRSLWNLSPFVLRCSPFLRLRLFLRHMRERLNE</sequence>
<name>M1NHC3_DESSD</name>
<organism evidence="1 2">
    <name type="scientific">Desulfocapsa sulfexigens (strain DSM 10523 / SB164P1)</name>
    <dbReference type="NCBI Taxonomy" id="1167006"/>
    <lineage>
        <taxon>Bacteria</taxon>
        <taxon>Pseudomonadati</taxon>
        <taxon>Thermodesulfobacteriota</taxon>
        <taxon>Desulfobulbia</taxon>
        <taxon>Desulfobulbales</taxon>
        <taxon>Desulfocapsaceae</taxon>
        <taxon>Desulfocapsa</taxon>
    </lineage>
</organism>
<reference evidence="2" key="1">
    <citation type="journal article" date="2013" name="Stand. Genomic Sci.">
        <title>Complete genome sequence of Desulfocapsa sulfexigens, a marine deltaproteobacterium specialized in disproportionating inorganic sulfur compounds.</title>
        <authorList>
            <person name="Finster K.W."/>
            <person name="Kjeldsen K.U."/>
            <person name="Kube M."/>
            <person name="Reinhardt R."/>
            <person name="Mussmann M."/>
            <person name="Amann R."/>
            <person name="Schreiber L."/>
        </authorList>
    </citation>
    <scope>NUCLEOTIDE SEQUENCE [LARGE SCALE GENOMIC DNA]</scope>
    <source>
        <strain evidence="2">DSM 10523 / SB164P1</strain>
    </source>
</reference>
<dbReference type="Pfam" id="PF00702">
    <property type="entry name" value="Hydrolase"/>
    <property type="match status" value="1"/>
</dbReference>
<dbReference type="Gene3D" id="3.40.50.1000">
    <property type="entry name" value="HAD superfamily/HAD-like"/>
    <property type="match status" value="1"/>
</dbReference>
<protein>
    <submittedName>
        <fullName evidence="1">Haloacid dehalogenase-like hydrolase</fullName>
    </submittedName>
</protein>
<dbReference type="OrthoDB" id="9816564at2"/>
<dbReference type="Proteomes" id="UP000011721">
    <property type="component" value="Chromosome"/>
</dbReference>
<dbReference type="AlphaFoldDB" id="M1NHC3"/>
<accession>M1NHC3</accession>